<dbReference type="Pfam" id="PF10294">
    <property type="entry name" value="Methyltransf_16"/>
    <property type="match status" value="1"/>
</dbReference>
<evidence type="ECO:0000313" key="1">
    <source>
        <dbReference type="EMBL" id="CAD8215890.1"/>
    </source>
</evidence>
<gene>
    <name evidence="1" type="ORF">PAMY1081_LOCUS164</name>
</gene>
<reference evidence="1" key="1">
    <citation type="submission" date="2021-01" db="EMBL/GenBank/DDBJ databases">
        <authorList>
            <person name="Corre E."/>
            <person name="Pelletier E."/>
            <person name="Niang G."/>
            <person name="Scheremetjew M."/>
            <person name="Finn R."/>
            <person name="Kale V."/>
            <person name="Holt S."/>
            <person name="Cochrane G."/>
            <person name="Meng A."/>
            <person name="Brown T."/>
            <person name="Cohen L."/>
        </authorList>
    </citation>
    <scope>NUCLEOTIDE SEQUENCE</scope>
    <source>
        <strain evidence="1">CCMP720</strain>
    </source>
</reference>
<dbReference type="EMBL" id="HBDV01000242">
    <property type="protein sequence ID" value="CAD8215890.1"/>
    <property type="molecule type" value="Transcribed_RNA"/>
</dbReference>
<dbReference type="InterPro" id="IPR019410">
    <property type="entry name" value="Methyltransf_16"/>
</dbReference>
<dbReference type="PANTHER" id="PTHR14614">
    <property type="entry name" value="HEPATOCELLULAR CARCINOMA-ASSOCIATED ANTIGEN"/>
    <property type="match status" value="1"/>
</dbReference>
<dbReference type="PANTHER" id="PTHR14614:SF157">
    <property type="entry name" value="METHYLTRANSFERASE TYPE 12 DOMAIN-CONTAINING PROTEIN"/>
    <property type="match status" value="1"/>
</dbReference>
<dbReference type="AlphaFoldDB" id="A0A7R9XNA3"/>
<accession>A0A7R9XNA3</accession>
<evidence type="ECO:0008006" key="2">
    <source>
        <dbReference type="Google" id="ProtNLM"/>
    </source>
</evidence>
<name>A0A7R9XNA3_9CHLO</name>
<proteinExistence type="predicted"/>
<dbReference type="Gene3D" id="3.40.50.150">
    <property type="entry name" value="Vaccinia Virus protein VP39"/>
    <property type="match status" value="1"/>
</dbReference>
<sequence length="383" mass="42164">MADEGEFMELLIASERVGEWLDIIKSFTKKNIQHKRCKRAASELSQALIERESYREETRQYDGIKTIKQAIAAVPQADLELISAFTKCLDACSGIETALQVQSYQFGSVEVRQMEASLGCGVGGRVWGGAVLCCAVLERQRALVAGAQVLELGSGTGLCGILAAKLGASRVVLSDCFGGVLMNLDSCAAINHAQKGDCVWEPANETTPPTYKHGVMEVRYLDWGEEGEVVAETIPVGVDTPTWQLGGGEVPTVDVSGLEVPNMPPRLNDNETFHVILASDILYEPQHGVQLANCVRRRLAKGGRAVMYLPIRDQDLFSTFLETATKHGLHACIQSVEKSVWNHQGVRGSCDYEGGFNWVYLEWREIPATDWGMDLKWQQYHSL</sequence>
<organism evidence="1">
    <name type="scientific">Polyblepharides amylifera</name>
    <dbReference type="NCBI Taxonomy" id="1486889"/>
    <lineage>
        <taxon>Eukaryota</taxon>
        <taxon>Viridiplantae</taxon>
        <taxon>Chlorophyta</taxon>
        <taxon>Pyramimonadophyceae</taxon>
        <taxon>Pyramimonadales</taxon>
        <taxon>Polyblepharidaceae</taxon>
        <taxon>Polyblepharides</taxon>
    </lineage>
</organism>
<dbReference type="SUPFAM" id="SSF53335">
    <property type="entry name" value="S-adenosyl-L-methionine-dependent methyltransferases"/>
    <property type="match status" value="1"/>
</dbReference>
<dbReference type="InterPro" id="IPR029063">
    <property type="entry name" value="SAM-dependent_MTases_sf"/>
</dbReference>
<protein>
    <recommendedName>
        <fullName evidence="2">Calmodulin-lysine N-methyltransferase</fullName>
    </recommendedName>
</protein>